<proteinExistence type="predicted"/>
<dbReference type="RefSeq" id="WP_380035598.1">
    <property type="nucleotide sequence ID" value="NZ_JBHSEH010000004.1"/>
</dbReference>
<evidence type="ECO:0000313" key="4">
    <source>
        <dbReference type="Proteomes" id="UP001595998"/>
    </source>
</evidence>
<dbReference type="Pfam" id="PF08239">
    <property type="entry name" value="SH3_3"/>
    <property type="match status" value="1"/>
</dbReference>
<organism evidence="3 4">
    <name type="scientific">Deinococcus navajonensis</name>
    <dbReference type="NCBI Taxonomy" id="309884"/>
    <lineage>
        <taxon>Bacteria</taxon>
        <taxon>Thermotogati</taxon>
        <taxon>Deinococcota</taxon>
        <taxon>Deinococci</taxon>
        <taxon>Deinococcales</taxon>
        <taxon>Deinococcaceae</taxon>
        <taxon>Deinococcus</taxon>
    </lineage>
</organism>
<dbReference type="Proteomes" id="UP001595998">
    <property type="component" value="Unassembled WGS sequence"/>
</dbReference>
<feature type="signal peptide" evidence="1">
    <location>
        <begin position="1"/>
        <end position="22"/>
    </location>
</feature>
<accession>A0ABV8XJ30</accession>
<dbReference type="EMBL" id="JBHSEH010000004">
    <property type="protein sequence ID" value="MFC4424896.1"/>
    <property type="molecule type" value="Genomic_DNA"/>
</dbReference>
<protein>
    <submittedName>
        <fullName evidence="3">SH3 domain-containing protein</fullName>
    </submittedName>
</protein>
<evidence type="ECO:0000256" key="1">
    <source>
        <dbReference type="SAM" id="SignalP"/>
    </source>
</evidence>
<name>A0ABV8XJ30_9DEIO</name>
<reference evidence="4" key="1">
    <citation type="journal article" date="2019" name="Int. J. Syst. Evol. Microbiol.">
        <title>The Global Catalogue of Microorganisms (GCM) 10K type strain sequencing project: providing services to taxonomists for standard genome sequencing and annotation.</title>
        <authorList>
            <consortium name="The Broad Institute Genomics Platform"/>
            <consortium name="The Broad Institute Genome Sequencing Center for Infectious Disease"/>
            <person name="Wu L."/>
            <person name="Ma J."/>
        </authorList>
    </citation>
    <scope>NUCLEOTIDE SEQUENCE [LARGE SCALE GENOMIC DNA]</scope>
    <source>
        <strain evidence="4">CCUG 56029</strain>
    </source>
</reference>
<feature type="domain" description="SH3b" evidence="2">
    <location>
        <begin position="52"/>
        <end position="100"/>
    </location>
</feature>
<keyword evidence="1" id="KW-0732">Signal</keyword>
<gene>
    <name evidence="3" type="ORF">ACFOZ9_01645</name>
</gene>
<evidence type="ECO:0000313" key="3">
    <source>
        <dbReference type="EMBL" id="MFC4424896.1"/>
    </source>
</evidence>
<dbReference type="InterPro" id="IPR003646">
    <property type="entry name" value="SH3-like_bac-type"/>
</dbReference>
<comment type="caution">
    <text evidence="3">The sequence shown here is derived from an EMBL/GenBank/DDBJ whole genome shotgun (WGS) entry which is preliminary data.</text>
</comment>
<evidence type="ECO:0000259" key="2">
    <source>
        <dbReference type="Pfam" id="PF08239"/>
    </source>
</evidence>
<sequence length="107" mass="11331">MPAPLLTRAVFIALLGLGQASSLPPATTPVDQVVASTQNNRTGGPRVLTGTTPVRALPDRHARVVGRLARGTRVELLNCTGDWCLISAAGQAGNFIGYVPRTRLRPY</sequence>
<keyword evidence="4" id="KW-1185">Reference proteome</keyword>
<dbReference type="Gene3D" id="2.30.30.40">
    <property type="entry name" value="SH3 Domains"/>
    <property type="match status" value="1"/>
</dbReference>
<feature type="chain" id="PRO_5045573828" evidence="1">
    <location>
        <begin position="23"/>
        <end position="107"/>
    </location>
</feature>